<gene>
    <name evidence="1" type="ORF">C8E03_108144</name>
</gene>
<accession>A0A318EK43</accession>
<reference evidence="1 2" key="1">
    <citation type="submission" date="2018-05" db="EMBL/GenBank/DDBJ databases">
        <title>Genomic Encyclopedia of Type Strains, Phase IV (KMG-IV): sequencing the most valuable type-strain genomes for metagenomic binning, comparative biology and taxonomic classification.</title>
        <authorList>
            <person name="Goeker M."/>
        </authorList>
    </citation>
    <scope>NUCLEOTIDE SEQUENCE [LARGE SCALE GENOMIC DNA]</scope>
    <source>
        <strain evidence="1 2">DSM 28816</strain>
    </source>
</reference>
<organism evidence="1 2">
    <name type="scientific">Lachnotalea glycerini</name>
    <dbReference type="NCBI Taxonomy" id="1763509"/>
    <lineage>
        <taxon>Bacteria</taxon>
        <taxon>Bacillati</taxon>
        <taxon>Bacillota</taxon>
        <taxon>Clostridia</taxon>
        <taxon>Lachnospirales</taxon>
        <taxon>Lachnospiraceae</taxon>
        <taxon>Lachnotalea</taxon>
    </lineage>
</organism>
<evidence type="ECO:0000313" key="1">
    <source>
        <dbReference type="EMBL" id="PXV88417.1"/>
    </source>
</evidence>
<protein>
    <submittedName>
        <fullName evidence="1">Uncharacterized protein</fullName>
    </submittedName>
</protein>
<sequence length="145" mass="17076">MNHKNDSILAENILEELPFPGNDPEMLEIRNKPEPDYSLMDCSCNNCQDLIKSYLLIDSLVQDILGLEEEMVRWRQALLRHLPPIDAQNLKSDIYDNLARRYYDNKSYQSYLKRMYNGQDPMESKEHNQMLHRLKEGTDETSVVL</sequence>
<dbReference type="EMBL" id="QICS01000008">
    <property type="protein sequence ID" value="PXV88417.1"/>
    <property type="molecule type" value="Genomic_DNA"/>
</dbReference>
<proteinExistence type="predicted"/>
<comment type="caution">
    <text evidence="1">The sequence shown here is derived from an EMBL/GenBank/DDBJ whole genome shotgun (WGS) entry which is preliminary data.</text>
</comment>
<dbReference type="AlphaFoldDB" id="A0A318EK43"/>
<name>A0A318EK43_9FIRM</name>
<evidence type="ECO:0000313" key="2">
    <source>
        <dbReference type="Proteomes" id="UP000247523"/>
    </source>
</evidence>
<dbReference type="Proteomes" id="UP000247523">
    <property type="component" value="Unassembled WGS sequence"/>
</dbReference>